<sequence length="218" mass="24872">MARIRGMVEYIRVNEESSRSFRKALEPRIPSLHKAIRLPDTGAVPALINFVVHYVEQVADFVEAITDITHEAGIYEEIKPLLRIACDYFLNPPGIVRNPGYIGALLEEAYLAHRLLEEINDRFISQCGIPLAPLDMTRANIIAHELIGEPFANELDQAVLFSAELLLDKHRFAGKQIQQYVQQHKRNGWDKELSRWPCLTDSMDIDISFSQPRAKVTH</sequence>
<dbReference type="Proteomes" id="UP000652567">
    <property type="component" value="Unassembled WGS sequence"/>
</dbReference>
<gene>
    <name evidence="1" type="ORF">C4F51_00270</name>
</gene>
<evidence type="ECO:0000313" key="2">
    <source>
        <dbReference type="Proteomes" id="UP000652567"/>
    </source>
</evidence>
<evidence type="ECO:0000313" key="1">
    <source>
        <dbReference type="EMBL" id="MBE8715621.1"/>
    </source>
</evidence>
<accession>A0A928UYL4</accession>
<dbReference type="AlphaFoldDB" id="A0A928UYL4"/>
<comment type="caution">
    <text evidence="1">The sequence shown here is derived from an EMBL/GenBank/DDBJ whole genome shotgun (WGS) entry which is preliminary data.</text>
</comment>
<proteinExistence type="predicted"/>
<reference evidence="1" key="1">
    <citation type="submission" date="2018-07" db="EMBL/GenBank/DDBJ databases">
        <title>Genome assembly of strain Ka43.</title>
        <authorList>
            <person name="Kukolya J."/>
            <person name="Nagy I."/>
            <person name="Horvath B."/>
            <person name="Toth A."/>
        </authorList>
    </citation>
    <scope>NUCLEOTIDE SEQUENCE</scope>
    <source>
        <strain evidence="1">KB43</strain>
    </source>
</reference>
<name>A0A928UYL4_9GAMM</name>
<protein>
    <submittedName>
        <fullName evidence="1">Uncharacterized protein</fullName>
    </submittedName>
</protein>
<organism evidence="1 2">
    <name type="scientific">Cellvibrio polysaccharolyticus</name>
    <dbReference type="NCBI Taxonomy" id="2082724"/>
    <lineage>
        <taxon>Bacteria</taxon>
        <taxon>Pseudomonadati</taxon>
        <taxon>Pseudomonadota</taxon>
        <taxon>Gammaproteobacteria</taxon>
        <taxon>Cellvibrionales</taxon>
        <taxon>Cellvibrionaceae</taxon>
        <taxon>Cellvibrio</taxon>
    </lineage>
</organism>
<dbReference type="EMBL" id="PRDL01000001">
    <property type="protein sequence ID" value="MBE8715621.1"/>
    <property type="molecule type" value="Genomic_DNA"/>
</dbReference>
<keyword evidence="2" id="KW-1185">Reference proteome</keyword>